<organism evidence="8 9">
    <name type="scientific">Olivibacter jilunii</name>
    <dbReference type="NCBI Taxonomy" id="985016"/>
    <lineage>
        <taxon>Bacteria</taxon>
        <taxon>Pseudomonadati</taxon>
        <taxon>Bacteroidota</taxon>
        <taxon>Sphingobacteriia</taxon>
        <taxon>Sphingobacteriales</taxon>
        <taxon>Sphingobacteriaceae</taxon>
        <taxon>Olivibacter</taxon>
    </lineage>
</organism>
<dbReference type="InterPro" id="IPR011990">
    <property type="entry name" value="TPR-like_helical_dom_sf"/>
</dbReference>
<keyword evidence="4" id="KW-0472">Membrane</keyword>
<dbReference type="Pfam" id="PF07980">
    <property type="entry name" value="SusD_RagB"/>
    <property type="match status" value="1"/>
</dbReference>
<dbReference type="RefSeq" id="WP_207303722.1">
    <property type="nucleotide sequence ID" value="NZ_JBHUPA010000008.1"/>
</dbReference>
<evidence type="ECO:0000256" key="5">
    <source>
        <dbReference type="ARBA" id="ARBA00023237"/>
    </source>
</evidence>
<accession>A0ABW6B2M8</accession>
<evidence type="ECO:0000256" key="4">
    <source>
        <dbReference type="ARBA" id="ARBA00023136"/>
    </source>
</evidence>
<keyword evidence="5" id="KW-0998">Cell outer membrane</keyword>
<dbReference type="InterPro" id="IPR012944">
    <property type="entry name" value="SusD_RagB_dom"/>
</dbReference>
<sequence length="511" mass="57474">MKTTMIISLIAISIGATGLTSCNKKLDLVPVSTISDASYWKTPDQFDAFVTGLHTRFRDHAQGFMYLGELRGDIFGNDAGTSASFTGEASQGLERMWLHNLDLDNPGVSNYGDFYSNINQLNLLISKLNSTNVVTEATKQYYLGIAHGMRAFYYFQLYRSWGKAILQTEAIADIDVANLAKEASPANEVLDLVKQDIETSISHFGSDYSIRSNKAFWSKSASLMLKAEVFLWTAHREGGAADAEVAKQALLEVQSNLSLNLLTSYREVFDAANKGNAEMIFVIRHQLNEATLGFIGNFVPQTGLIANFYDSLENRQFSVTADNYGGILRAPTKIQTYRKFEEDDTRKNTSIQAAYEKDNEGKYRMAGCFLRKFQGEQNAGMRAYTNDYPIYRYADLLLLLAEAKAILGENPADEINQVRQRAYGSNYQAAVHGYPNQLVDTNPAEAILQERFFEFVGEGKRWYDLRRFGDAFVYKYTGLPASDAYKLYWPIDRNTLTNNRSLAQTDGYSQF</sequence>
<comment type="subcellular location">
    <subcellularLocation>
        <location evidence="1">Cell outer membrane</location>
    </subcellularLocation>
</comment>
<evidence type="ECO:0000256" key="1">
    <source>
        <dbReference type="ARBA" id="ARBA00004442"/>
    </source>
</evidence>
<proteinExistence type="inferred from homology"/>
<dbReference type="Proteomes" id="UP001597560">
    <property type="component" value="Unassembled WGS sequence"/>
</dbReference>
<evidence type="ECO:0000256" key="3">
    <source>
        <dbReference type="ARBA" id="ARBA00022729"/>
    </source>
</evidence>
<gene>
    <name evidence="8" type="primary">nanU</name>
    <name evidence="8" type="ORF">ACFS6J_17735</name>
</gene>
<dbReference type="Gene3D" id="1.25.40.390">
    <property type="match status" value="1"/>
</dbReference>
<evidence type="ECO:0000259" key="7">
    <source>
        <dbReference type="Pfam" id="PF14322"/>
    </source>
</evidence>
<keyword evidence="9" id="KW-1185">Reference proteome</keyword>
<evidence type="ECO:0000259" key="6">
    <source>
        <dbReference type="Pfam" id="PF07980"/>
    </source>
</evidence>
<evidence type="ECO:0000313" key="9">
    <source>
        <dbReference type="Proteomes" id="UP001597560"/>
    </source>
</evidence>
<evidence type="ECO:0000256" key="2">
    <source>
        <dbReference type="ARBA" id="ARBA00006275"/>
    </source>
</evidence>
<protein>
    <submittedName>
        <fullName evidence="8">SusD family outer membrane lipoprotein NanU</fullName>
    </submittedName>
</protein>
<feature type="domain" description="SusD-like N-terminal" evidence="7">
    <location>
        <begin position="99"/>
        <end position="227"/>
    </location>
</feature>
<dbReference type="Pfam" id="PF14322">
    <property type="entry name" value="SusD-like_3"/>
    <property type="match status" value="1"/>
</dbReference>
<feature type="domain" description="RagB/SusD" evidence="6">
    <location>
        <begin position="338"/>
        <end position="473"/>
    </location>
</feature>
<dbReference type="EMBL" id="JBHUPA010000008">
    <property type="protein sequence ID" value="MFD2963651.1"/>
    <property type="molecule type" value="Genomic_DNA"/>
</dbReference>
<dbReference type="NCBIfam" id="NF033072">
    <property type="entry name" value="NanU"/>
    <property type="match status" value="1"/>
</dbReference>
<dbReference type="InterPro" id="IPR033985">
    <property type="entry name" value="SusD-like_N"/>
</dbReference>
<name>A0ABW6B2M8_9SPHI</name>
<keyword evidence="8" id="KW-0449">Lipoprotein</keyword>
<reference evidence="9" key="1">
    <citation type="journal article" date="2019" name="Int. J. Syst. Evol. Microbiol.">
        <title>The Global Catalogue of Microorganisms (GCM) 10K type strain sequencing project: providing services to taxonomists for standard genome sequencing and annotation.</title>
        <authorList>
            <consortium name="The Broad Institute Genomics Platform"/>
            <consortium name="The Broad Institute Genome Sequencing Center for Infectious Disease"/>
            <person name="Wu L."/>
            <person name="Ma J."/>
        </authorList>
    </citation>
    <scope>NUCLEOTIDE SEQUENCE [LARGE SCALE GENOMIC DNA]</scope>
    <source>
        <strain evidence="9">KCTC 23098</strain>
    </source>
</reference>
<evidence type="ECO:0000313" key="8">
    <source>
        <dbReference type="EMBL" id="MFD2963651.1"/>
    </source>
</evidence>
<dbReference type="PROSITE" id="PS51257">
    <property type="entry name" value="PROKAR_LIPOPROTEIN"/>
    <property type="match status" value="1"/>
</dbReference>
<keyword evidence="3" id="KW-0732">Signal</keyword>
<comment type="similarity">
    <text evidence="2">Belongs to the SusD family.</text>
</comment>
<comment type="caution">
    <text evidence="8">The sequence shown here is derived from an EMBL/GenBank/DDBJ whole genome shotgun (WGS) entry which is preliminary data.</text>
</comment>
<dbReference type="SUPFAM" id="SSF48452">
    <property type="entry name" value="TPR-like"/>
    <property type="match status" value="1"/>
</dbReference>